<dbReference type="Proteomes" id="UP000704176">
    <property type="component" value="Unassembled WGS sequence"/>
</dbReference>
<name>A0ABS7VJ77_9HYPH</name>
<evidence type="ECO:0000313" key="4">
    <source>
        <dbReference type="EMBL" id="MBZ6075023.1"/>
    </source>
</evidence>
<evidence type="ECO:0000313" key="5">
    <source>
        <dbReference type="Proteomes" id="UP000704176"/>
    </source>
</evidence>
<protein>
    <submittedName>
        <fullName evidence="4">DUF1236 domain-containing protein</fullName>
    </submittedName>
</protein>
<feature type="chain" id="PRO_5045718950" evidence="2">
    <location>
        <begin position="23"/>
        <end position="138"/>
    </location>
</feature>
<keyword evidence="5" id="KW-1185">Reference proteome</keyword>
<sequence>MSKKLLLTGAVLVALTPAAAFAQDPAAGGAAAGAATGAVGGAIVGGPVGAAVGGVTGAIVGGIVGDQQPRFRQYVVTQDVPSYAYSQELRVGTVLPSSGVTYYEVPAEYGVRGYRYTVVNNTPVLVEPSSHRVVQIIR</sequence>
<feature type="transmembrane region" description="Helical" evidence="1">
    <location>
        <begin position="38"/>
        <end position="64"/>
    </location>
</feature>
<keyword evidence="1" id="KW-0812">Transmembrane</keyword>
<evidence type="ECO:0000259" key="3">
    <source>
        <dbReference type="Pfam" id="PF13441"/>
    </source>
</evidence>
<dbReference type="RefSeq" id="WP_224311064.1">
    <property type="nucleotide sequence ID" value="NZ_JAIRBM010000001.1"/>
</dbReference>
<dbReference type="InterPro" id="IPR027367">
    <property type="entry name" value="Gly-zipper_YMGG"/>
</dbReference>
<feature type="domain" description="YMGG-like Gly-zipper" evidence="3">
    <location>
        <begin position="26"/>
        <end position="66"/>
    </location>
</feature>
<keyword evidence="2" id="KW-0732">Signal</keyword>
<feature type="signal peptide" evidence="2">
    <location>
        <begin position="1"/>
        <end position="22"/>
    </location>
</feature>
<evidence type="ECO:0000256" key="2">
    <source>
        <dbReference type="SAM" id="SignalP"/>
    </source>
</evidence>
<dbReference type="EMBL" id="JAIRBM010000001">
    <property type="protein sequence ID" value="MBZ6075023.1"/>
    <property type="molecule type" value="Genomic_DNA"/>
</dbReference>
<reference evidence="4 5" key="1">
    <citation type="submission" date="2021-09" db="EMBL/GenBank/DDBJ databases">
        <title>The complete genome sequence of a new microorganism.</title>
        <authorList>
            <person name="Zi Z."/>
        </authorList>
    </citation>
    <scope>NUCLEOTIDE SEQUENCE [LARGE SCALE GENOMIC DNA]</scope>
    <source>
        <strain evidence="4 5">WGZ8</strain>
    </source>
</reference>
<dbReference type="InterPro" id="IPR009642">
    <property type="entry name" value="DUF1236"/>
</dbReference>
<gene>
    <name evidence="4" type="ORF">K9B37_01760</name>
</gene>
<comment type="caution">
    <text evidence="4">The sequence shown here is derived from an EMBL/GenBank/DDBJ whole genome shotgun (WGS) entry which is preliminary data.</text>
</comment>
<dbReference type="Pfam" id="PF13441">
    <property type="entry name" value="Gly-zipper_YMGG"/>
    <property type="match status" value="1"/>
</dbReference>
<accession>A0ABS7VJ77</accession>
<organism evidence="4 5">
    <name type="scientific">Microvirga puerhi</name>
    <dbReference type="NCBI Taxonomy" id="2876078"/>
    <lineage>
        <taxon>Bacteria</taxon>
        <taxon>Pseudomonadati</taxon>
        <taxon>Pseudomonadota</taxon>
        <taxon>Alphaproteobacteria</taxon>
        <taxon>Hyphomicrobiales</taxon>
        <taxon>Methylobacteriaceae</taxon>
        <taxon>Microvirga</taxon>
    </lineage>
</organism>
<dbReference type="Pfam" id="PF06823">
    <property type="entry name" value="DUF1236"/>
    <property type="match status" value="1"/>
</dbReference>
<keyword evidence="1" id="KW-0472">Membrane</keyword>
<keyword evidence="1" id="KW-1133">Transmembrane helix</keyword>
<evidence type="ECO:0000256" key="1">
    <source>
        <dbReference type="SAM" id="Phobius"/>
    </source>
</evidence>
<proteinExistence type="predicted"/>